<name>A0A6C0KVI5_9ZZZZ</name>
<accession>A0A6C0KVI5</accession>
<proteinExistence type="predicted"/>
<dbReference type="EMBL" id="MN740994">
    <property type="protein sequence ID" value="QHU21992.1"/>
    <property type="molecule type" value="Genomic_DNA"/>
</dbReference>
<dbReference type="InterPro" id="IPR029465">
    <property type="entry name" value="ATPgrasp_TupA"/>
</dbReference>
<organism evidence="1">
    <name type="scientific">viral metagenome</name>
    <dbReference type="NCBI Taxonomy" id="1070528"/>
    <lineage>
        <taxon>unclassified sequences</taxon>
        <taxon>metagenomes</taxon>
        <taxon>organismal metagenomes</taxon>
    </lineage>
</organism>
<reference evidence="1" key="1">
    <citation type="journal article" date="2020" name="Nature">
        <title>Giant virus diversity and host interactions through global metagenomics.</title>
        <authorList>
            <person name="Schulz F."/>
            <person name="Roux S."/>
            <person name="Paez-Espino D."/>
            <person name="Jungbluth S."/>
            <person name="Walsh D.A."/>
            <person name="Denef V.J."/>
            <person name="McMahon K.D."/>
            <person name="Konstantinidis K.T."/>
            <person name="Eloe-Fadrosh E.A."/>
            <person name="Kyrpides N.C."/>
            <person name="Woyke T."/>
        </authorList>
    </citation>
    <scope>NUCLEOTIDE SEQUENCE</scope>
    <source>
        <strain evidence="1">GVMAG-S-3300013286-35</strain>
    </source>
</reference>
<sequence length="261" mass="30469">MIRCKFVKPVMWNRMLLHQKIGYTFPYYTPEFGPYIDKIEAKRIVKEMVGDAIEVAPIVRILDGPADLRQEDINVNYIIKSSHASNRNINIKSGVEYNLAELRTKLEGFSSSYYDYLKEGQYRFVKPRFYIEEKIVDYSTGRSGSAITFMVYCIHGKPTALIMMEYALDRYRHFAIDSTFAMKQIAIRGQIYHDFKMPGDAIFNSMFTLATRLSKPFEFVRVDFYLGQDEKIYFSEFTFTPHSGKVVFPRDVEAQFGALWT</sequence>
<protein>
    <submittedName>
        <fullName evidence="1">Uncharacterized protein</fullName>
    </submittedName>
</protein>
<dbReference type="AlphaFoldDB" id="A0A6C0KVI5"/>
<evidence type="ECO:0000313" key="1">
    <source>
        <dbReference type="EMBL" id="QHU21992.1"/>
    </source>
</evidence>
<dbReference type="Pfam" id="PF14305">
    <property type="entry name" value="ATPgrasp_TupA"/>
    <property type="match status" value="1"/>
</dbReference>